<dbReference type="InterPro" id="IPR029044">
    <property type="entry name" value="Nucleotide-diphossugar_trans"/>
</dbReference>
<dbReference type="InterPro" id="IPR001228">
    <property type="entry name" value="IspD"/>
</dbReference>
<dbReference type="PANTHER" id="PTHR32125:SF4">
    <property type="entry name" value="2-C-METHYL-D-ERYTHRITOL 4-PHOSPHATE CYTIDYLYLTRANSFERASE, CHLOROPLASTIC"/>
    <property type="match status" value="1"/>
</dbReference>
<comment type="catalytic activity">
    <reaction evidence="1 7">
        <text>2-C-methyl-D-erythritol 4-phosphate + CTP + H(+) = 4-CDP-2-C-methyl-D-erythritol + diphosphate</text>
        <dbReference type="Rhea" id="RHEA:13429"/>
        <dbReference type="ChEBI" id="CHEBI:15378"/>
        <dbReference type="ChEBI" id="CHEBI:33019"/>
        <dbReference type="ChEBI" id="CHEBI:37563"/>
        <dbReference type="ChEBI" id="CHEBI:57823"/>
        <dbReference type="ChEBI" id="CHEBI:58262"/>
        <dbReference type="EC" id="2.7.7.60"/>
    </reaction>
</comment>
<dbReference type="CDD" id="cd02516">
    <property type="entry name" value="CDP-ME_synthetase"/>
    <property type="match status" value="1"/>
</dbReference>
<keyword evidence="4 7" id="KW-0808">Transferase</keyword>
<evidence type="ECO:0000256" key="1">
    <source>
        <dbReference type="ARBA" id="ARBA00001282"/>
    </source>
</evidence>
<comment type="similarity">
    <text evidence="3 7">Belongs to the IspD/TarI cytidylyltransferase family. IspD subfamily.</text>
</comment>
<dbReference type="EC" id="2.7.7.60" evidence="7"/>
<evidence type="ECO:0000256" key="3">
    <source>
        <dbReference type="ARBA" id="ARBA00009789"/>
    </source>
</evidence>
<feature type="site" description="Positions MEP for the nucleophilic attack" evidence="7">
    <location>
        <position position="153"/>
    </location>
</feature>
<feature type="site" description="Transition state stabilizer" evidence="7">
    <location>
        <position position="14"/>
    </location>
</feature>
<dbReference type="HAMAP" id="MF_00108">
    <property type="entry name" value="IspD"/>
    <property type="match status" value="1"/>
</dbReference>
<evidence type="ECO:0000256" key="2">
    <source>
        <dbReference type="ARBA" id="ARBA00004787"/>
    </source>
</evidence>
<evidence type="ECO:0000313" key="9">
    <source>
        <dbReference type="Proteomes" id="UP001559623"/>
    </source>
</evidence>
<dbReference type="Gene3D" id="3.90.550.10">
    <property type="entry name" value="Spore Coat Polysaccharide Biosynthesis Protein SpsA, Chain A"/>
    <property type="match status" value="1"/>
</dbReference>
<feature type="site" description="Transition state stabilizer" evidence="7">
    <location>
        <position position="21"/>
    </location>
</feature>
<dbReference type="PANTHER" id="PTHR32125">
    <property type="entry name" value="2-C-METHYL-D-ERYTHRITOL 4-PHOSPHATE CYTIDYLYLTRANSFERASE, CHLOROPLASTIC"/>
    <property type="match status" value="1"/>
</dbReference>
<organism evidence="8 9">
    <name type="scientific">Selenomonas sputigena</name>
    <dbReference type="NCBI Taxonomy" id="69823"/>
    <lineage>
        <taxon>Bacteria</taxon>
        <taxon>Bacillati</taxon>
        <taxon>Bacillota</taxon>
        <taxon>Negativicutes</taxon>
        <taxon>Selenomonadales</taxon>
        <taxon>Selenomonadaceae</taxon>
        <taxon>Selenomonas</taxon>
    </lineage>
</organism>
<dbReference type="PROSITE" id="PS01295">
    <property type="entry name" value="ISPD"/>
    <property type="match status" value="1"/>
</dbReference>
<dbReference type="InterPro" id="IPR034683">
    <property type="entry name" value="IspD/TarI"/>
</dbReference>
<dbReference type="Pfam" id="PF01128">
    <property type="entry name" value="IspD"/>
    <property type="match status" value="1"/>
</dbReference>
<comment type="pathway">
    <text evidence="2 7">Isoprenoid biosynthesis; isopentenyl diphosphate biosynthesis via DXP pathway; isopentenyl diphosphate from 1-deoxy-D-xylulose 5-phosphate: step 2/6.</text>
</comment>
<evidence type="ECO:0000256" key="4">
    <source>
        <dbReference type="ARBA" id="ARBA00022679"/>
    </source>
</evidence>
<dbReference type="NCBIfam" id="TIGR00453">
    <property type="entry name" value="ispD"/>
    <property type="match status" value="1"/>
</dbReference>
<gene>
    <name evidence="7 8" type="primary">ispD</name>
    <name evidence="8" type="ORF">QCO44_02600</name>
</gene>
<evidence type="ECO:0000256" key="5">
    <source>
        <dbReference type="ARBA" id="ARBA00022695"/>
    </source>
</evidence>
<keyword evidence="9" id="KW-1185">Reference proteome</keyword>
<dbReference type="InterPro" id="IPR018294">
    <property type="entry name" value="ISPD_synthase_CS"/>
</dbReference>
<protein>
    <recommendedName>
        <fullName evidence="7">2-C-methyl-D-erythritol 4-phosphate cytidylyltransferase</fullName>
        <ecNumber evidence="7">2.7.7.60</ecNumber>
    </recommendedName>
    <alternativeName>
        <fullName evidence="7">4-diphosphocytidyl-2C-methyl-D-erythritol synthase</fullName>
    </alternativeName>
    <alternativeName>
        <fullName evidence="7">MEP cytidylyltransferase</fullName>
        <shortName evidence="7">MCT</shortName>
    </alternativeName>
</protein>
<dbReference type="RefSeq" id="WP_368846270.1">
    <property type="nucleotide sequence ID" value="NZ_CP194411.1"/>
</dbReference>
<accession>A0ABV3X4I8</accession>
<comment type="caution">
    <text evidence="8">The sequence shown here is derived from an EMBL/GenBank/DDBJ whole genome shotgun (WGS) entry which is preliminary data.</text>
</comment>
<dbReference type="EMBL" id="JARVLH010000002">
    <property type="protein sequence ID" value="MEX5284532.1"/>
    <property type="molecule type" value="Genomic_DNA"/>
</dbReference>
<evidence type="ECO:0000313" key="8">
    <source>
        <dbReference type="EMBL" id="MEX5284532.1"/>
    </source>
</evidence>
<feature type="site" description="Positions MEP for the nucleophilic attack" evidence="7">
    <location>
        <position position="209"/>
    </location>
</feature>
<sequence length="252" mass="27200">MVSVIFPAAGAGRRMKAGKNKVFLELAGAPILLHSLLKFSSLPAVGELIVVVAEAEVDYIGRLLAEVRGLKPYQVTAGGAERQDSITNGLKLLNPEADVVLVHDAARPLVSLETIEAVVRAAEEKGAAIAAVREKNTIKAVDAAGFVRETPPRENLWEVQTPQGFRRELLLRAYEKAAEDGFLGTDDASLVERLGEHVFVVESEYRNVKITTPEDLLIAEALLACPGERLKRTASTALKAAVAGLKAHWKKH</sequence>
<keyword evidence="6 7" id="KW-0414">Isoprene biosynthesis</keyword>
<evidence type="ECO:0000256" key="6">
    <source>
        <dbReference type="ARBA" id="ARBA00023229"/>
    </source>
</evidence>
<proteinExistence type="inferred from homology"/>
<dbReference type="SUPFAM" id="SSF53448">
    <property type="entry name" value="Nucleotide-diphospho-sugar transferases"/>
    <property type="match status" value="1"/>
</dbReference>
<keyword evidence="5 7" id="KW-0548">Nucleotidyltransferase</keyword>
<dbReference type="GO" id="GO:0050518">
    <property type="term" value="F:2-C-methyl-D-erythritol 4-phosphate cytidylyltransferase activity"/>
    <property type="evidence" value="ECO:0007669"/>
    <property type="project" value="UniProtKB-EC"/>
</dbReference>
<comment type="function">
    <text evidence="7">Catalyzes the formation of 4-diphosphocytidyl-2-C-methyl-D-erythritol from CTP and 2-C-methyl-D-erythritol 4-phosphate (MEP).</text>
</comment>
<reference evidence="8 9" key="1">
    <citation type="submission" date="2023-04" db="EMBL/GenBank/DDBJ databases">
        <title>Genome Sequence of Selenomonas sputigena ATCC 33150.</title>
        <authorList>
            <person name="Miller D.P."/>
            <person name="Anvari S."/>
            <person name="Polson S.W."/>
            <person name="Macdonald M."/>
            <person name="Mcdowell J.V."/>
        </authorList>
    </citation>
    <scope>NUCLEOTIDE SEQUENCE [LARGE SCALE GENOMIC DNA]</scope>
    <source>
        <strain evidence="8 9">ATCC 33150</strain>
    </source>
</reference>
<name>A0ABV3X4I8_9FIRM</name>
<evidence type="ECO:0000256" key="7">
    <source>
        <dbReference type="HAMAP-Rule" id="MF_00108"/>
    </source>
</evidence>
<dbReference type="Proteomes" id="UP001559623">
    <property type="component" value="Unassembled WGS sequence"/>
</dbReference>
<dbReference type="InterPro" id="IPR050088">
    <property type="entry name" value="IspD/TarI_cytidylyltransf_bact"/>
</dbReference>